<accession>A0A917GHK9</accession>
<keyword evidence="3" id="KW-1185">Reference proteome</keyword>
<feature type="region of interest" description="Disordered" evidence="1">
    <location>
        <begin position="1"/>
        <end position="35"/>
    </location>
</feature>
<organism evidence="2 3">
    <name type="scientific">Kocuria dechangensis</name>
    <dbReference type="NCBI Taxonomy" id="1176249"/>
    <lineage>
        <taxon>Bacteria</taxon>
        <taxon>Bacillati</taxon>
        <taxon>Actinomycetota</taxon>
        <taxon>Actinomycetes</taxon>
        <taxon>Micrococcales</taxon>
        <taxon>Micrococcaceae</taxon>
        <taxon>Kocuria</taxon>
    </lineage>
</organism>
<sequence length="114" mass="13005">MWTTARRRTGPWRPPSRSRRRSTESSAAARTRRDRFPVVHGLDRIDNGAGCGVPRDTAPGTVVPASRRAQPVLRLRKNTKSYDLIIRQLLDRRGGPHRLRRLQRHRRAAVLLGA</sequence>
<proteinExistence type="predicted"/>
<reference evidence="2" key="1">
    <citation type="journal article" date="2014" name="Int. J. Syst. Evol. Microbiol.">
        <title>Complete genome sequence of Corynebacterium casei LMG S-19264T (=DSM 44701T), isolated from a smear-ripened cheese.</title>
        <authorList>
            <consortium name="US DOE Joint Genome Institute (JGI-PGF)"/>
            <person name="Walter F."/>
            <person name="Albersmeier A."/>
            <person name="Kalinowski J."/>
            <person name="Ruckert C."/>
        </authorList>
    </citation>
    <scope>NUCLEOTIDE SEQUENCE</scope>
    <source>
        <strain evidence="2">CGMCC 1.12187</strain>
    </source>
</reference>
<reference evidence="2" key="2">
    <citation type="submission" date="2020-09" db="EMBL/GenBank/DDBJ databases">
        <authorList>
            <person name="Sun Q."/>
            <person name="Zhou Y."/>
        </authorList>
    </citation>
    <scope>NUCLEOTIDE SEQUENCE</scope>
    <source>
        <strain evidence="2">CGMCC 1.12187</strain>
    </source>
</reference>
<feature type="compositionally biased region" description="Basic residues" evidence="1">
    <location>
        <begin position="1"/>
        <end position="20"/>
    </location>
</feature>
<dbReference type="AlphaFoldDB" id="A0A917GHK9"/>
<name>A0A917GHK9_9MICC</name>
<gene>
    <name evidence="2" type="ORF">GCM10011374_04800</name>
</gene>
<evidence type="ECO:0000256" key="1">
    <source>
        <dbReference type="SAM" id="MobiDB-lite"/>
    </source>
</evidence>
<evidence type="ECO:0000313" key="2">
    <source>
        <dbReference type="EMBL" id="GGG45574.1"/>
    </source>
</evidence>
<dbReference type="EMBL" id="BMEQ01000002">
    <property type="protein sequence ID" value="GGG45574.1"/>
    <property type="molecule type" value="Genomic_DNA"/>
</dbReference>
<comment type="caution">
    <text evidence="2">The sequence shown here is derived from an EMBL/GenBank/DDBJ whole genome shotgun (WGS) entry which is preliminary data.</text>
</comment>
<protein>
    <submittedName>
        <fullName evidence="2">Uncharacterized protein</fullName>
    </submittedName>
</protein>
<dbReference type="Proteomes" id="UP000638848">
    <property type="component" value="Unassembled WGS sequence"/>
</dbReference>
<evidence type="ECO:0000313" key="3">
    <source>
        <dbReference type="Proteomes" id="UP000638848"/>
    </source>
</evidence>